<dbReference type="RefSeq" id="WP_188395086.1">
    <property type="nucleotide sequence ID" value="NZ_BMCG01000002.1"/>
</dbReference>
<dbReference type="PANTHER" id="PTHR30273:SF2">
    <property type="entry name" value="PROTEIN FECR"/>
    <property type="match status" value="1"/>
</dbReference>
<organism evidence="3 4">
    <name type="scientific">Oxalicibacterium flavum</name>
    <dbReference type="NCBI Taxonomy" id="179467"/>
    <lineage>
        <taxon>Bacteria</taxon>
        <taxon>Pseudomonadati</taxon>
        <taxon>Pseudomonadota</taxon>
        <taxon>Betaproteobacteria</taxon>
        <taxon>Burkholderiales</taxon>
        <taxon>Oxalobacteraceae</taxon>
        <taxon>Oxalicibacterium</taxon>
    </lineage>
</organism>
<dbReference type="InterPro" id="IPR012373">
    <property type="entry name" value="Ferrdict_sens_TM"/>
</dbReference>
<dbReference type="Proteomes" id="UP000620266">
    <property type="component" value="Unassembled WGS sequence"/>
</dbReference>
<evidence type="ECO:0000259" key="2">
    <source>
        <dbReference type="Pfam" id="PF04773"/>
    </source>
</evidence>
<dbReference type="InterPro" id="IPR006860">
    <property type="entry name" value="FecR"/>
</dbReference>
<dbReference type="PIRSF" id="PIRSF018266">
    <property type="entry name" value="FecR"/>
    <property type="match status" value="1"/>
</dbReference>
<feature type="compositionally biased region" description="Polar residues" evidence="1">
    <location>
        <begin position="84"/>
        <end position="97"/>
    </location>
</feature>
<comment type="caution">
    <text evidence="3">The sequence shown here is derived from an EMBL/GenBank/DDBJ whole genome shotgun (WGS) entry which is preliminary data.</text>
</comment>
<dbReference type="AlphaFoldDB" id="A0A8J2UJV4"/>
<gene>
    <name evidence="3" type="ORF">GCM10007205_09920</name>
</gene>
<feature type="region of interest" description="Disordered" evidence="1">
    <location>
        <begin position="79"/>
        <end position="100"/>
    </location>
</feature>
<evidence type="ECO:0000313" key="4">
    <source>
        <dbReference type="Proteomes" id="UP000620266"/>
    </source>
</evidence>
<feature type="domain" description="FecR protein" evidence="2">
    <location>
        <begin position="143"/>
        <end position="238"/>
    </location>
</feature>
<reference evidence="3" key="2">
    <citation type="submission" date="2020-09" db="EMBL/GenBank/DDBJ databases">
        <authorList>
            <person name="Sun Q."/>
            <person name="Sedlacek I."/>
        </authorList>
    </citation>
    <scope>NUCLEOTIDE SEQUENCE</scope>
    <source>
        <strain evidence="3">CCM 7086</strain>
    </source>
</reference>
<dbReference type="Gene3D" id="2.60.120.1440">
    <property type="match status" value="1"/>
</dbReference>
<reference evidence="3" key="1">
    <citation type="journal article" date="2014" name="Int. J. Syst. Evol. Microbiol.">
        <title>Complete genome sequence of Corynebacterium casei LMG S-19264T (=DSM 44701T), isolated from a smear-ripened cheese.</title>
        <authorList>
            <consortium name="US DOE Joint Genome Institute (JGI-PGF)"/>
            <person name="Walter F."/>
            <person name="Albersmeier A."/>
            <person name="Kalinowski J."/>
            <person name="Ruckert C."/>
        </authorList>
    </citation>
    <scope>NUCLEOTIDE SEQUENCE</scope>
    <source>
        <strain evidence="3">CCM 7086</strain>
    </source>
</reference>
<dbReference type="GO" id="GO:0016989">
    <property type="term" value="F:sigma factor antagonist activity"/>
    <property type="evidence" value="ECO:0007669"/>
    <property type="project" value="TreeGrafter"/>
</dbReference>
<dbReference type="Pfam" id="PF04773">
    <property type="entry name" value="FecR"/>
    <property type="match status" value="1"/>
</dbReference>
<accession>A0A8J2UJV4</accession>
<protein>
    <submittedName>
        <fullName evidence="3">Iron dicitrate transporter FecR</fullName>
    </submittedName>
</protein>
<proteinExistence type="predicted"/>
<evidence type="ECO:0000313" key="3">
    <source>
        <dbReference type="EMBL" id="GGC02763.1"/>
    </source>
</evidence>
<name>A0A8J2UJV4_9BURK</name>
<keyword evidence="4" id="KW-1185">Reference proteome</keyword>
<dbReference type="Gene3D" id="3.55.50.30">
    <property type="match status" value="1"/>
</dbReference>
<sequence>MRLSTPATDSTTLRPQVLDWFARRQRHDWSKQDEQAFNAWLDEDPNHAASYREWLSNWQAIDTLPADAVARLRAGLARDKAQGQAKSQTQGKTTTQAAPLHPTRRRFFRPILALATTAALVVGTTWLVRPQWYGSPVYTQIFETARGQQGQVQLPDGSVLQLDTSTRLEIAYYEDRRQIRLTDGQAAFDVQADTARPFHVLAGPIRATALGTRFVVRHTPEIAGDAGVHVTVEKGKVRVASLTDRNDADEEATAQYLTAGQQIGADAQGILGHIAAVPSDGIAPWRDGRLSFINARLDRVLDEFRRYGDVPLRIRDPQVAALRLSGTFDPQDPATLQRILPAALPVRLQQSAQGIEIRSRE</sequence>
<dbReference type="EMBL" id="BMCG01000002">
    <property type="protein sequence ID" value="GGC02763.1"/>
    <property type="molecule type" value="Genomic_DNA"/>
</dbReference>
<dbReference type="PANTHER" id="PTHR30273">
    <property type="entry name" value="PERIPLASMIC SIGNAL SENSOR AND SIGMA FACTOR ACTIVATOR FECR-RELATED"/>
    <property type="match status" value="1"/>
</dbReference>
<evidence type="ECO:0000256" key="1">
    <source>
        <dbReference type="SAM" id="MobiDB-lite"/>
    </source>
</evidence>